<evidence type="ECO:0000313" key="2">
    <source>
        <dbReference type="Proteomes" id="UP000077266"/>
    </source>
</evidence>
<keyword evidence="2" id="KW-1185">Reference proteome</keyword>
<sequence length="386" mass="43006">MGWRLCHNSQHHSHNSQHHLAFFALPRRRTATRLNICLDSINGDAVGASSGHVWHVFHLADGVIQAVHRHDRRAITNLSRRPVQGRKSDHHRFVKAPRAVAPQSSIDAQHIPVLSTYVVLAVPVAVHYLQPTEWEEELIERIEDFKMSLRMSSSSSISQVGVSTHVRISPPNKNDVGASSDYVWRAVREEDGVAQTDHSHVGSLRSIRIRKISGIQDPPSEAHCPVTAQGSIDASHSPIPWTYVAPAVLVAVRDLRPPEWEGLLVQARYRKLLFRQIFGFHDENAFHAAAALEDASVAKGVLPRLAKYGTDHTRAEPAPGVSRFASTARFRTGTIPGRNSTHQRHCRQQRLILKRRPELLTTLNDPTDLFAHMPHSASRSTSAVSS</sequence>
<dbReference type="EMBL" id="KV426169">
    <property type="protein sequence ID" value="KZV85995.1"/>
    <property type="molecule type" value="Genomic_DNA"/>
</dbReference>
<organism evidence="1 2">
    <name type="scientific">Exidia glandulosa HHB12029</name>
    <dbReference type="NCBI Taxonomy" id="1314781"/>
    <lineage>
        <taxon>Eukaryota</taxon>
        <taxon>Fungi</taxon>
        <taxon>Dikarya</taxon>
        <taxon>Basidiomycota</taxon>
        <taxon>Agaricomycotina</taxon>
        <taxon>Agaricomycetes</taxon>
        <taxon>Auriculariales</taxon>
        <taxon>Exidiaceae</taxon>
        <taxon>Exidia</taxon>
    </lineage>
</organism>
<name>A0A165E3N2_EXIGL</name>
<proteinExistence type="predicted"/>
<dbReference type="AlphaFoldDB" id="A0A165E3N2"/>
<accession>A0A165E3N2</accession>
<gene>
    <name evidence="1" type="ORF">EXIGLDRAFT_698775</name>
</gene>
<dbReference type="Proteomes" id="UP000077266">
    <property type="component" value="Unassembled WGS sequence"/>
</dbReference>
<reference evidence="1 2" key="1">
    <citation type="journal article" date="2016" name="Mol. Biol. Evol.">
        <title>Comparative Genomics of Early-Diverging Mushroom-Forming Fungi Provides Insights into the Origins of Lignocellulose Decay Capabilities.</title>
        <authorList>
            <person name="Nagy L.G."/>
            <person name="Riley R."/>
            <person name="Tritt A."/>
            <person name="Adam C."/>
            <person name="Daum C."/>
            <person name="Floudas D."/>
            <person name="Sun H."/>
            <person name="Yadav J.S."/>
            <person name="Pangilinan J."/>
            <person name="Larsson K.H."/>
            <person name="Matsuura K."/>
            <person name="Barry K."/>
            <person name="Labutti K."/>
            <person name="Kuo R."/>
            <person name="Ohm R.A."/>
            <person name="Bhattacharya S.S."/>
            <person name="Shirouzu T."/>
            <person name="Yoshinaga Y."/>
            <person name="Martin F.M."/>
            <person name="Grigoriev I.V."/>
            <person name="Hibbett D.S."/>
        </authorList>
    </citation>
    <scope>NUCLEOTIDE SEQUENCE [LARGE SCALE GENOMIC DNA]</scope>
    <source>
        <strain evidence="1 2">HHB12029</strain>
    </source>
</reference>
<evidence type="ECO:0000313" key="1">
    <source>
        <dbReference type="EMBL" id="KZV85995.1"/>
    </source>
</evidence>
<protein>
    <submittedName>
        <fullName evidence="1">Uncharacterized protein</fullName>
    </submittedName>
</protein>
<dbReference type="InParanoid" id="A0A165E3N2"/>